<dbReference type="PANTHER" id="PTHR38407:SF1">
    <property type="entry name" value="PROTEIN IVY1"/>
    <property type="match status" value="1"/>
</dbReference>
<dbReference type="GO" id="GO:0042144">
    <property type="term" value="P:vacuole fusion, non-autophagic"/>
    <property type="evidence" value="ECO:0007669"/>
    <property type="project" value="InterPro"/>
</dbReference>
<feature type="compositionally biased region" description="Low complexity" evidence="1">
    <location>
        <begin position="510"/>
        <end position="528"/>
    </location>
</feature>
<feature type="region of interest" description="Disordered" evidence="1">
    <location>
        <begin position="1"/>
        <end position="27"/>
    </location>
</feature>
<gene>
    <name evidence="2" type="ORF">CDD81_682</name>
</gene>
<reference evidence="2 3" key="1">
    <citation type="submission" date="2017-06" db="EMBL/GenBank/DDBJ databases">
        <title>Ant-infecting Ophiocordyceps genomes reveal a high diversity of potential behavioral manipulation genes and a possible major role for enterotoxins.</title>
        <authorList>
            <person name="De Bekker C."/>
            <person name="Evans H.C."/>
            <person name="Brachmann A."/>
            <person name="Hughes D.P."/>
        </authorList>
    </citation>
    <scope>NUCLEOTIDE SEQUENCE [LARGE SCALE GENOMIC DNA]</scope>
    <source>
        <strain evidence="2 3">Map64</strain>
    </source>
</reference>
<name>A0A2C5Y2T4_9HYPO</name>
<evidence type="ECO:0000256" key="1">
    <source>
        <dbReference type="SAM" id="MobiDB-lite"/>
    </source>
</evidence>
<proteinExistence type="predicted"/>
<dbReference type="GO" id="GO:0000329">
    <property type="term" value="C:fungal-type vacuole membrane"/>
    <property type="evidence" value="ECO:0007669"/>
    <property type="project" value="InterPro"/>
</dbReference>
<dbReference type="OrthoDB" id="5594612at2759"/>
<feature type="region of interest" description="Disordered" evidence="1">
    <location>
        <begin position="428"/>
        <end position="544"/>
    </location>
</feature>
<evidence type="ECO:0008006" key="4">
    <source>
        <dbReference type="Google" id="ProtNLM"/>
    </source>
</evidence>
<dbReference type="InterPro" id="IPR037470">
    <property type="entry name" value="IVY1"/>
</dbReference>
<comment type="caution">
    <text evidence="2">The sequence shown here is derived from an EMBL/GenBank/DDBJ whole genome shotgun (WGS) entry which is preliminary data.</text>
</comment>
<feature type="compositionally biased region" description="Low complexity" evidence="1">
    <location>
        <begin position="365"/>
        <end position="377"/>
    </location>
</feature>
<dbReference type="AlphaFoldDB" id="A0A2C5Y2T4"/>
<dbReference type="PANTHER" id="PTHR38407">
    <property type="entry name" value="PROTEIN IVY1"/>
    <property type="match status" value="1"/>
</dbReference>
<evidence type="ECO:0000313" key="2">
    <source>
        <dbReference type="EMBL" id="PHH61201.1"/>
    </source>
</evidence>
<dbReference type="Proteomes" id="UP000226192">
    <property type="component" value="Unassembled WGS sequence"/>
</dbReference>
<evidence type="ECO:0000313" key="3">
    <source>
        <dbReference type="Proteomes" id="UP000226192"/>
    </source>
</evidence>
<feature type="compositionally biased region" description="Pro residues" evidence="1">
    <location>
        <begin position="1"/>
        <end position="10"/>
    </location>
</feature>
<organism evidence="2 3">
    <name type="scientific">Ophiocordyceps australis</name>
    <dbReference type="NCBI Taxonomy" id="1399860"/>
    <lineage>
        <taxon>Eukaryota</taxon>
        <taxon>Fungi</taxon>
        <taxon>Dikarya</taxon>
        <taxon>Ascomycota</taxon>
        <taxon>Pezizomycotina</taxon>
        <taxon>Sordariomycetes</taxon>
        <taxon>Hypocreomycetidae</taxon>
        <taxon>Hypocreales</taxon>
        <taxon>Ophiocordycipitaceae</taxon>
        <taxon>Ophiocordyceps</taxon>
    </lineage>
</organism>
<accession>A0A2C5Y2T4</accession>
<feature type="compositionally biased region" description="Polar residues" evidence="1">
    <location>
        <begin position="481"/>
        <end position="498"/>
    </location>
</feature>
<dbReference type="InterPro" id="IPR027267">
    <property type="entry name" value="AH/BAR_dom_sf"/>
</dbReference>
<dbReference type="GO" id="GO:0005543">
    <property type="term" value="F:phospholipid binding"/>
    <property type="evidence" value="ECO:0007669"/>
    <property type="project" value="InterPro"/>
</dbReference>
<feature type="region of interest" description="Disordered" evidence="1">
    <location>
        <begin position="342"/>
        <end position="377"/>
    </location>
</feature>
<dbReference type="STRING" id="1399860.A0A2C5Y2T4"/>
<sequence length="544" mass="57146">MTSPHNPPASPTLSQLPPVPTSPVYSLLSTSTTRPVSQFNLSIPLPPPPPPPSAHAILTKADLARSQDAYAELLASAKTYRRALATLSTAASAFACALEACARLNEARADPVGPSVASAAAATPSLSSANAPAAAPRAAPTADTLLAAAGLHHLVANHQQILSETVYRSFEVPLLHDLDRWQAIMDDEDDSYRRSVRAQAAEVKRLEREGLKLHRQRRRDIARLRAHLVDLTAKLDGLTVLHSDHARTRLRESQETSARIVDASCSLVRAEVDIFEGLARKGWAGGGLDDLLDKGQDLFAAAADDSAPGALTTSISTAASTVGDASKLFSILPPRSILADSAATDPSRLGHARGDSLLSDPTHHTPPSSHLPHHLLQNHSYSPAPFLSADAESVASADFVRPRHARPFSPQPIRRIPADVTFDSLGATVADAFDPPPPGHHDASHGNAHGDDGSNAHEDTSNASARGPDGSDADKCAVPATDSNDGPGSHGGQVSSFDVDQEEQHRGRRPPSSCSSTPRASSPQSASSIKVDAHTASGDNDARE</sequence>
<keyword evidence="3" id="KW-1185">Reference proteome</keyword>
<feature type="compositionally biased region" description="Basic and acidic residues" evidence="1">
    <location>
        <begin position="439"/>
        <end position="460"/>
    </location>
</feature>
<protein>
    <recommendedName>
        <fullName evidence="4">IMD domain-containing protein</fullName>
    </recommendedName>
</protein>
<dbReference type="EMBL" id="NJET01000112">
    <property type="protein sequence ID" value="PHH61201.1"/>
    <property type="molecule type" value="Genomic_DNA"/>
</dbReference>
<dbReference type="Gene3D" id="1.20.1270.60">
    <property type="entry name" value="Arfaptin homology (AH) domain/BAR domain"/>
    <property type="match status" value="1"/>
</dbReference>